<dbReference type="RefSeq" id="WP_182588677.1">
    <property type="nucleotide sequence ID" value="NZ_JACIVH010000059.1"/>
</dbReference>
<reference evidence="3 4" key="1">
    <citation type="submission" date="2021-12" db="EMBL/GenBank/DDBJ databases">
        <title>A phylogenomic analysis of Limosilactobacillus reuteri reveals ancient and stable evolutionary relationships with rodents and birds and zoonotic transmission to humans.</title>
        <authorList>
            <person name="Li F."/>
            <person name="Li X."/>
            <person name="Cheng C."/>
            <person name="Tollenaar S."/>
            <person name="Zhang J.S."/>
            <person name="Simpson D."/>
            <person name="Tasseva G."/>
            <person name="Perez-Munoz M.E."/>
            <person name="Frese S."/>
            <person name="Gaenzle M.G."/>
            <person name="Walter J."/>
            <person name="Zheng J."/>
        </authorList>
    </citation>
    <scope>NUCLEOTIDE SEQUENCE [LARGE SCALE GENOMIC DNA]</scope>
    <source>
        <strain evidence="3 4">WF-AF5-A</strain>
    </source>
</reference>
<proteinExistence type="predicted"/>
<evidence type="ECO:0000313" key="3">
    <source>
        <dbReference type="EMBL" id="MCD7137739.1"/>
    </source>
</evidence>
<evidence type="ECO:0000256" key="2">
    <source>
        <dbReference type="SAM" id="SignalP"/>
    </source>
</evidence>
<feature type="signal peptide" evidence="2">
    <location>
        <begin position="1"/>
        <end position="29"/>
    </location>
</feature>
<comment type="caution">
    <text evidence="3">The sequence shown here is derived from an EMBL/GenBank/DDBJ whole genome shotgun (WGS) entry which is preliminary data.</text>
</comment>
<keyword evidence="2" id="KW-0732">Signal</keyword>
<feature type="region of interest" description="Disordered" evidence="1">
    <location>
        <begin position="32"/>
        <end position="122"/>
    </location>
</feature>
<feature type="compositionally biased region" description="Low complexity" evidence="1">
    <location>
        <begin position="100"/>
        <end position="122"/>
    </location>
</feature>
<organism evidence="3 4">
    <name type="scientific">Limosilactobacillus balticus</name>
    <dbReference type="NCBI Taxonomy" id="2759747"/>
    <lineage>
        <taxon>Bacteria</taxon>
        <taxon>Bacillati</taxon>
        <taxon>Bacillota</taxon>
        <taxon>Bacilli</taxon>
        <taxon>Lactobacillales</taxon>
        <taxon>Lactobacillaceae</taxon>
        <taxon>Limosilactobacillus</taxon>
    </lineage>
</organism>
<protein>
    <recommendedName>
        <fullName evidence="5">Lipoprotein</fullName>
    </recommendedName>
</protein>
<accession>A0ABS8R9Q1</accession>
<feature type="compositionally biased region" description="Low complexity" evidence="1">
    <location>
        <begin position="68"/>
        <end position="89"/>
    </location>
</feature>
<dbReference type="PROSITE" id="PS51257">
    <property type="entry name" value="PROKAR_LIPOPROTEIN"/>
    <property type="match status" value="1"/>
</dbReference>
<dbReference type="EMBL" id="JAJPDJ010000049">
    <property type="protein sequence ID" value="MCD7137739.1"/>
    <property type="molecule type" value="Genomic_DNA"/>
</dbReference>
<keyword evidence="4" id="KW-1185">Reference proteome</keyword>
<name>A0ABS8R9Q1_9LACO</name>
<feature type="chain" id="PRO_5045915290" description="Lipoprotein" evidence="2">
    <location>
        <begin position="30"/>
        <end position="195"/>
    </location>
</feature>
<evidence type="ECO:0008006" key="5">
    <source>
        <dbReference type="Google" id="ProtNLM"/>
    </source>
</evidence>
<sequence>MMKMTNKVLASSLVILAALGLVGCTNSAAAPTKTSISATKVSQQTSKKAASSTSSEKAKKQTPNSVQSTSAINASSKSTSSKVKVANSSEKLTDQTTKATSSSVTSNPSSQSVTTNSSSQNDQQVLTSFVKTSGVQQDGNHYYMTKNNQNNNYQIEVRNNQGGDPNVAHLTGTYQYDPATNQIHEMNPITGNYDN</sequence>
<dbReference type="Proteomes" id="UP001200032">
    <property type="component" value="Unassembled WGS sequence"/>
</dbReference>
<feature type="compositionally biased region" description="Low complexity" evidence="1">
    <location>
        <begin position="40"/>
        <end position="55"/>
    </location>
</feature>
<evidence type="ECO:0000313" key="4">
    <source>
        <dbReference type="Proteomes" id="UP001200032"/>
    </source>
</evidence>
<gene>
    <name evidence="3" type="ORF">LTY59_00685</name>
</gene>
<evidence type="ECO:0000256" key="1">
    <source>
        <dbReference type="SAM" id="MobiDB-lite"/>
    </source>
</evidence>